<dbReference type="EMBL" id="CAKLPZ010000004">
    <property type="protein sequence ID" value="CAH1002183.1"/>
    <property type="molecule type" value="Genomic_DNA"/>
</dbReference>
<keyword evidence="3" id="KW-0276">Fatty acid metabolism</keyword>
<dbReference type="GO" id="GO:0018812">
    <property type="term" value="F:3-hydroxyacyl-CoA dehydratase activity"/>
    <property type="evidence" value="ECO:0007669"/>
    <property type="project" value="UniProtKB-EC"/>
</dbReference>
<keyword evidence="4" id="KW-0443">Lipid metabolism</keyword>
<dbReference type="Gene3D" id="3.90.226.10">
    <property type="entry name" value="2-enoyl-CoA Hydratase, Chain A, domain 1"/>
    <property type="match status" value="1"/>
</dbReference>
<evidence type="ECO:0000256" key="3">
    <source>
        <dbReference type="ARBA" id="ARBA00022832"/>
    </source>
</evidence>
<dbReference type="InterPro" id="IPR045002">
    <property type="entry name" value="Ech1-like"/>
</dbReference>
<dbReference type="RefSeq" id="WP_238752040.1">
    <property type="nucleotide sequence ID" value="NZ_CAKLPZ010000004.1"/>
</dbReference>
<dbReference type="CDD" id="cd06558">
    <property type="entry name" value="crotonase-like"/>
    <property type="match status" value="1"/>
</dbReference>
<evidence type="ECO:0000313" key="8">
    <source>
        <dbReference type="Proteomes" id="UP000837803"/>
    </source>
</evidence>
<dbReference type="EC" id="4.2.1.150" evidence="7"/>
<keyword evidence="7" id="KW-0456">Lyase</keyword>
<accession>A0ABM9B4J5</accession>
<comment type="pathway">
    <text evidence="1">Lipid metabolism; fatty acid beta-oxidation.</text>
</comment>
<dbReference type="PROSITE" id="PS00166">
    <property type="entry name" value="ENOYL_COA_HYDRATASE"/>
    <property type="match status" value="1"/>
</dbReference>
<protein>
    <submittedName>
        <fullName evidence="7">Crotonyl-CoA hydratase</fullName>
        <ecNumber evidence="7">4.2.1.150</ecNumber>
    </submittedName>
</protein>
<name>A0ABM9B4J5_9BACT</name>
<gene>
    <name evidence="7" type="ORF">LEM8419_03100</name>
</gene>
<dbReference type="PANTHER" id="PTHR43149">
    <property type="entry name" value="ENOYL-COA HYDRATASE"/>
    <property type="match status" value="1"/>
</dbReference>
<dbReference type="Proteomes" id="UP000837803">
    <property type="component" value="Unassembled WGS sequence"/>
</dbReference>
<reference evidence="7" key="1">
    <citation type="submission" date="2021-12" db="EMBL/GenBank/DDBJ databases">
        <authorList>
            <person name="Rodrigo-Torres L."/>
            <person name="Arahal R. D."/>
            <person name="Lucena T."/>
        </authorList>
    </citation>
    <scope>NUCLEOTIDE SEQUENCE</scope>
    <source>
        <strain evidence="7">CECT 8419</strain>
    </source>
</reference>
<dbReference type="InterPro" id="IPR018376">
    <property type="entry name" value="Enoyl-CoA_hyd/isom_CS"/>
</dbReference>
<dbReference type="InterPro" id="IPR001753">
    <property type="entry name" value="Enoyl-CoA_hydra/iso"/>
</dbReference>
<proteinExistence type="inferred from homology"/>
<comment type="similarity">
    <text evidence="2 6">Belongs to the enoyl-CoA hydratase/isomerase family.</text>
</comment>
<dbReference type="SUPFAM" id="SSF52096">
    <property type="entry name" value="ClpP/crotonase"/>
    <property type="match status" value="1"/>
</dbReference>
<evidence type="ECO:0000256" key="6">
    <source>
        <dbReference type="RuleBase" id="RU003707"/>
    </source>
</evidence>
<keyword evidence="8" id="KW-1185">Reference proteome</keyword>
<organism evidence="7 8">
    <name type="scientific">Neolewinella maritima</name>
    <dbReference type="NCBI Taxonomy" id="1383882"/>
    <lineage>
        <taxon>Bacteria</taxon>
        <taxon>Pseudomonadati</taxon>
        <taxon>Bacteroidota</taxon>
        <taxon>Saprospiria</taxon>
        <taxon>Saprospirales</taxon>
        <taxon>Lewinellaceae</taxon>
        <taxon>Neolewinella</taxon>
    </lineage>
</organism>
<dbReference type="PANTHER" id="PTHR43149:SF1">
    <property type="entry name" value="DELTA(3,5)-DELTA(2,4)-DIENOYL-COA ISOMERASE, MITOCHONDRIAL"/>
    <property type="match status" value="1"/>
</dbReference>
<sequence>MDYRVSNRTAYLTFDRPERANALDLAGWEALRSSVERADADDEVRVIVLSGQGKHFCAGIDLSVLTDLQQQLSGNQQDTRAYLEEFITNLQDCITALERCGKPVIASIHGGCIGGGVDIITACDMRYCTKDASFSVKEVDLGIVADLGTLQRLPRIINPGLAAELAYTARTIDGKEAERIGLVTEALGNEKQLQYRVGQLADTIAAKPPRIIAGIKATLLHQRAHTVAEGLRFVAAYSADIIGG</sequence>
<evidence type="ECO:0000313" key="7">
    <source>
        <dbReference type="EMBL" id="CAH1002183.1"/>
    </source>
</evidence>
<evidence type="ECO:0000256" key="5">
    <source>
        <dbReference type="ARBA" id="ARBA00023235"/>
    </source>
</evidence>
<evidence type="ECO:0000256" key="1">
    <source>
        <dbReference type="ARBA" id="ARBA00005005"/>
    </source>
</evidence>
<evidence type="ECO:0000256" key="4">
    <source>
        <dbReference type="ARBA" id="ARBA00023098"/>
    </source>
</evidence>
<evidence type="ECO:0000256" key="2">
    <source>
        <dbReference type="ARBA" id="ARBA00005254"/>
    </source>
</evidence>
<dbReference type="InterPro" id="IPR014748">
    <property type="entry name" value="Enoyl-CoA_hydra_C"/>
</dbReference>
<dbReference type="Pfam" id="PF00378">
    <property type="entry name" value="ECH_1"/>
    <property type="match status" value="1"/>
</dbReference>
<keyword evidence="5" id="KW-0413">Isomerase</keyword>
<comment type="caution">
    <text evidence="7">The sequence shown here is derived from an EMBL/GenBank/DDBJ whole genome shotgun (WGS) entry which is preliminary data.</text>
</comment>
<dbReference type="InterPro" id="IPR029045">
    <property type="entry name" value="ClpP/crotonase-like_dom_sf"/>
</dbReference>
<dbReference type="Gene3D" id="1.10.12.10">
    <property type="entry name" value="Lyase 2-enoyl-coa Hydratase, Chain A, domain 2"/>
    <property type="match status" value="1"/>
</dbReference>